<keyword evidence="2" id="KW-1185">Reference proteome</keyword>
<proteinExistence type="predicted"/>
<accession>A0AAV4R7C9</accession>
<sequence length="123" mass="14265">MALPFPEMSFGYPVYILEGVGHFGADHIDGQICVVEEGCLQKNSSCAYNASSCEHPEEQAIQDHGDILPLVFYLSIRGRKGDFIREWRRRFNIITINFESLLWKEVFQYSNYQFSVVIIFETF</sequence>
<organism evidence="1 2">
    <name type="scientific">Caerostris darwini</name>
    <dbReference type="NCBI Taxonomy" id="1538125"/>
    <lineage>
        <taxon>Eukaryota</taxon>
        <taxon>Metazoa</taxon>
        <taxon>Ecdysozoa</taxon>
        <taxon>Arthropoda</taxon>
        <taxon>Chelicerata</taxon>
        <taxon>Arachnida</taxon>
        <taxon>Araneae</taxon>
        <taxon>Araneomorphae</taxon>
        <taxon>Entelegynae</taxon>
        <taxon>Araneoidea</taxon>
        <taxon>Araneidae</taxon>
        <taxon>Caerostris</taxon>
    </lineage>
</organism>
<reference evidence="1 2" key="1">
    <citation type="submission" date="2021-06" db="EMBL/GenBank/DDBJ databases">
        <title>Caerostris darwini draft genome.</title>
        <authorList>
            <person name="Kono N."/>
            <person name="Arakawa K."/>
        </authorList>
    </citation>
    <scope>NUCLEOTIDE SEQUENCE [LARGE SCALE GENOMIC DNA]</scope>
</reference>
<dbReference type="AlphaFoldDB" id="A0AAV4R7C9"/>
<gene>
    <name evidence="1" type="ORF">CDAR_509461</name>
</gene>
<dbReference type="EMBL" id="BPLQ01005620">
    <property type="protein sequence ID" value="GIY15993.1"/>
    <property type="molecule type" value="Genomic_DNA"/>
</dbReference>
<protein>
    <submittedName>
        <fullName evidence="1">Uncharacterized protein</fullName>
    </submittedName>
</protein>
<evidence type="ECO:0000313" key="1">
    <source>
        <dbReference type="EMBL" id="GIY15993.1"/>
    </source>
</evidence>
<dbReference type="Proteomes" id="UP001054837">
    <property type="component" value="Unassembled WGS sequence"/>
</dbReference>
<evidence type="ECO:0000313" key="2">
    <source>
        <dbReference type="Proteomes" id="UP001054837"/>
    </source>
</evidence>
<comment type="caution">
    <text evidence="1">The sequence shown here is derived from an EMBL/GenBank/DDBJ whole genome shotgun (WGS) entry which is preliminary data.</text>
</comment>
<name>A0AAV4R7C9_9ARAC</name>